<dbReference type="SMART" id="SM00595">
    <property type="entry name" value="MADF"/>
    <property type="match status" value="1"/>
</dbReference>
<feature type="region of interest" description="Disordered" evidence="1">
    <location>
        <begin position="1"/>
        <end position="33"/>
    </location>
</feature>
<dbReference type="InterPro" id="IPR001005">
    <property type="entry name" value="SANT/Myb"/>
</dbReference>
<reference evidence="3 4" key="1">
    <citation type="journal article" date="2022" name="G3 (Bethesda)">
        <title>Whole-genome sequence and methylome profiling of the almond [Prunus dulcis (Mill.) D.A. Webb] cultivar 'Nonpareil'.</title>
        <authorList>
            <person name="D'Amico-Willman K.M."/>
            <person name="Ouma W.Z."/>
            <person name="Meulia T."/>
            <person name="Sideli G.M."/>
            <person name="Gradziel T.M."/>
            <person name="Fresnedo-Ramirez J."/>
        </authorList>
    </citation>
    <scope>NUCLEOTIDE SEQUENCE [LARGE SCALE GENOMIC DNA]</scope>
    <source>
        <strain evidence="3">Clone GOH B32 T37-40</strain>
    </source>
</reference>
<feature type="compositionally biased region" description="Pro residues" evidence="1">
    <location>
        <begin position="1"/>
        <end position="10"/>
    </location>
</feature>
<dbReference type="Gene3D" id="1.10.10.60">
    <property type="entry name" value="Homeodomain-like"/>
    <property type="match status" value="1"/>
</dbReference>
<accession>A0AAD4UYW8</accession>
<proteinExistence type="predicted"/>
<evidence type="ECO:0000313" key="4">
    <source>
        <dbReference type="Proteomes" id="UP001054821"/>
    </source>
</evidence>
<evidence type="ECO:0000313" key="3">
    <source>
        <dbReference type="EMBL" id="KAI5315510.1"/>
    </source>
</evidence>
<dbReference type="PROSITE" id="PS50090">
    <property type="entry name" value="MYB_LIKE"/>
    <property type="match status" value="1"/>
</dbReference>
<keyword evidence="4" id="KW-1185">Reference proteome</keyword>
<feature type="domain" description="Myb-like" evidence="2">
    <location>
        <begin position="33"/>
        <end position="96"/>
    </location>
</feature>
<dbReference type="EMBL" id="JAJFAZ020000008">
    <property type="protein sequence ID" value="KAI5315510.1"/>
    <property type="molecule type" value="Genomic_DNA"/>
</dbReference>
<dbReference type="Pfam" id="PF13837">
    <property type="entry name" value="Myb_DNA-bind_4"/>
    <property type="match status" value="1"/>
</dbReference>
<feature type="region of interest" description="Disordered" evidence="1">
    <location>
        <begin position="127"/>
        <end position="172"/>
    </location>
</feature>
<comment type="caution">
    <text evidence="3">The sequence shown here is derived from an EMBL/GenBank/DDBJ whole genome shotgun (WGS) entry which is preliminary data.</text>
</comment>
<dbReference type="Proteomes" id="UP001054821">
    <property type="component" value="Chromosome 8"/>
</dbReference>
<dbReference type="InterPro" id="IPR044823">
    <property type="entry name" value="ASIL1/2-like"/>
</dbReference>
<gene>
    <name evidence="3" type="ORF">L3X38_044686</name>
</gene>
<evidence type="ECO:0000259" key="2">
    <source>
        <dbReference type="PROSITE" id="PS50090"/>
    </source>
</evidence>
<dbReference type="PANTHER" id="PTHR31307">
    <property type="entry name" value="TRIHELIX TRANSCRIPTION FACTOR ASIL2"/>
    <property type="match status" value="1"/>
</dbReference>
<dbReference type="AlphaFoldDB" id="A0AAD4UYW8"/>
<organism evidence="3 4">
    <name type="scientific">Prunus dulcis</name>
    <name type="common">Almond</name>
    <name type="synonym">Amygdalus dulcis</name>
    <dbReference type="NCBI Taxonomy" id="3755"/>
    <lineage>
        <taxon>Eukaryota</taxon>
        <taxon>Viridiplantae</taxon>
        <taxon>Streptophyta</taxon>
        <taxon>Embryophyta</taxon>
        <taxon>Tracheophyta</taxon>
        <taxon>Spermatophyta</taxon>
        <taxon>Magnoliopsida</taxon>
        <taxon>eudicotyledons</taxon>
        <taxon>Gunneridae</taxon>
        <taxon>Pentapetalae</taxon>
        <taxon>rosids</taxon>
        <taxon>fabids</taxon>
        <taxon>Rosales</taxon>
        <taxon>Rosaceae</taxon>
        <taxon>Amygdaloideae</taxon>
        <taxon>Amygdaleae</taxon>
        <taxon>Prunus</taxon>
    </lineage>
</organism>
<feature type="compositionally biased region" description="Basic and acidic residues" evidence="1">
    <location>
        <begin position="150"/>
        <end position="159"/>
    </location>
</feature>
<protein>
    <recommendedName>
        <fullName evidence="2">Myb-like domain-containing protein</fullName>
    </recommendedName>
</protein>
<name>A0AAD4UYW8_PRUDU</name>
<dbReference type="PANTHER" id="PTHR31307:SF3">
    <property type="entry name" value="HOMEODOMAIN-LIKE SUPERFAMILY PROTEIN"/>
    <property type="match status" value="1"/>
</dbReference>
<dbReference type="FunFam" id="1.10.10.60:FF:000152">
    <property type="entry name" value="Trihelix transcription factor ASIL2"/>
    <property type="match status" value="1"/>
</dbReference>
<evidence type="ECO:0000256" key="1">
    <source>
        <dbReference type="SAM" id="MobiDB-lite"/>
    </source>
</evidence>
<dbReference type="InterPro" id="IPR044822">
    <property type="entry name" value="Myb_DNA-bind_4"/>
</dbReference>
<sequence length="301" mass="34248">MSTPPPPSPSPTASASASVPASPVSTKKTQPLPWTHEETVQMIRAYQEKWYKLRRGPLKSSQWEEVAVTVAARCGYEQAEQSKTATQCRHKMEKLRQRHRTLKKRLRPGSRSRWPFFELMESLERGPMPISSRPMAVMPCQPEEEEEEEEQRHDRHGVDVDGEDDDEENSSKVRSIDYILRRPTIVNRFSGGQASFWQDTAAAKRSRDAVDGGGGYNGYVVEPPQMGGEMAVELADEIRAFAKRFIGVENTRMEIMKETERCRLEMEKRRIDMILQSQQKIVDSIDKAFGSSTNNCPSQLS</sequence>
<feature type="compositionally biased region" description="Low complexity" evidence="1">
    <location>
        <begin position="11"/>
        <end position="26"/>
    </location>
</feature>